<name>A0AAQ3QJS4_9LILI</name>
<evidence type="ECO:0000313" key="2">
    <source>
        <dbReference type="Proteomes" id="UP001327560"/>
    </source>
</evidence>
<dbReference type="AlphaFoldDB" id="A0AAQ3QJS4"/>
<evidence type="ECO:0000313" key="1">
    <source>
        <dbReference type="EMBL" id="WOL13889.1"/>
    </source>
</evidence>
<reference evidence="1 2" key="1">
    <citation type="submission" date="2023-10" db="EMBL/GenBank/DDBJ databases">
        <title>Chromosome-scale genome assembly provides insights into flower coloration mechanisms of Canna indica.</title>
        <authorList>
            <person name="Li C."/>
        </authorList>
    </citation>
    <scope>NUCLEOTIDE SEQUENCE [LARGE SCALE GENOMIC DNA]</scope>
    <source>
        <tissue evidence="1">Flower</tissue>
    </source>
</reference>
<accession>A0AAQ3QJS4</accession>
<keyword evidence="2" id="KW-1185">Reference proteome</keyword>
<proteinExistence type="predicted"/>
<gene>
    <name evidence="1" type="ORF">Cni_G22669</name>
</gene>
<dbReference type="Proteomes" id="UP001327560">
    <property type="component" value="Chromosome 7"/>
</dbReference>
<sequence>MEIKPVTTYARDEYPNLMPRQCTGVPKLKSCSSAAAGRMTAKVVELNLAVLEAIIRWKTLAALKKEQFFTKPEMSVFQRTVSGSGIPSNTFSARETWAELR</sequence>
<protein>
    <submittedName>
        <fullName evidence="1">Uncharacterized protein</fullName>
    </submittedName>
</protein>
<dbReference type="EMBL" id="CP136896">
    <property type="protein sequence ID" value="WOL13889.1"/>
    <property type="molecule type" value="Genomic_DNA"/>
</dbReference>
<organism evidence="1 2">
    <name type="scientific">Canna indica</name>
    <name type="common">Indian-shot</name>
    <dbReference type="NCBI Taxonomy" id="4628"/>
    <lineage>
        <taxon>Eukaryota</taxon>
        <taxon>Viridiplantae</taxon>
        <taxon>Streptophyta</taxon>
        <taxon>Embryophyta</taxon>
        <taxon>Tracheophyta</taxon>
        <taxon>Spermatophyta</taxon>
        <taxon>Magnoliopsida</taxon>
        <taxon>Liliopsida</taxon>
        <taxon>Zingiberales</taxon>
        <taxon>Cannaceae</taxon>
        <taxon>Canna</taxon>
    </lineage>
</organism>